<dbReference type="Proteomes" id="UP001239111">
    <property type="component" value="Chromosome 3"/>
</dbReference>
<comment type="caution">
    <text evidence="1">The sequence shown here is derived from an EMBL/GenBank/DDBJ whole genome shotgun (WGS) entry which is preliminary data.</text>
</comment>
<protein>
    <submittedName>
        <fullName evidence="1">Uncharacterized protein</fullName>
    </submittedName>
</protein>
<evidence type="ECO:0000313" key="1">
    <source>
        <dbReference type="EMBL" id="KAJ8669634.1"/>
    </source>
</evidence>
<sequence>MNLFTSPSFNNLLLTSSAKILTSSNFAKYTQPSSAAYQGNKDLMKTLLEDGASANNANGFNVPRSVLHSSIYSGDRMIVKEILDRGPDVNVLDGFNGNSPLMLAAKMEKNEITDLLLHADGLQNCHNEENLSHLHIACMRNQLNVVKLKKMSGGYPDLENIIALVAHTKKLMVLGFFVSKTNRETYGEFFESHSISGFNEKEFEVQYLDEIQLMKNSKINKYTSVFSIISKSQNEMSHLSQNSLLQEIINSDGFLQKFSLYGYLVNLQYKKGLIRNPWLKKCDQVIRQLSDLPVESTERIVDYLNDDDIEIIIRINELPPKVESMEGGGGYDVVTRNRQWGVLYRILTKAENGKRTKARQVRSTVFRLLYRELMELQGGECPDLDIIHESLLASSPEELVRNLMAFMSRRGTQKRLSKVQVVTRK</sequence>
<dbReference type="EMBL" id="CM056743">
    <property type="protein sequence ID" value="KAJ8669634.1"/>
    <property type="molecule type" value="Genomic_DNA"/>
</dbReference>
<keyword evidence="2" id="KW-1185">Reference proteome</keyword>
<accession>A0ACC2NH18</accession>
<proteinExistence type="predicted"/>
<organism evidence="1 2">
    <name type="scientific">Eretmocerus hayati</name>
    <dbReference type="NCBI Taxonomy" id="131215"/>
    <lineage>
        <taxon>Eukaryota</taxon>
        <taxon>Metazoa</taxon>
        <taxon>Ecdysozoa</taxon>
        <taxon>Arthropoda</taxon>
        <taxon>Hexapoda</taxon>
        <taxon>Insecta</taxon>
        <taxon>Pterygota</taxon>
        <taxon>Neoptera</taxon>
        <taxon>Endopterygota</taxon>
        <taxon>Hymenoptera</taxon>
        <taxon>Apocrita</taxon>
        <taxon>Proctotrupomorpha</taxon>
        <taxon>Chalcidoidea</taxon>
        <taxon>Aphelinidae</taxon>
        <taxon>Aphelininae</taxon>
        <taxon>Eretmocerus</taxon>
    </lineage>
</organism>
<gene>
    <name evidence="1" type="ORF">QAD02_000893</name>
</gene>
<reference evidence="1" key="1">
    <citation type="submission" date="2023-04" db="EMBL/GenBank/DDBJ databases">
        <title>A chromosome-level genome assembly of the parasitoid wasp Eretmocerus hayati.</title>
        <authorList>
            <person name="Zhong Y."/>
            <person name="Liu S."/>
            <person name="Liu Y."/>
        </authorList>
    </citation>
    <scope>NUCLEOTIDE SEQUENCE</scope>
    <source>
        <strain evidence="1">ZJU_SS_LIU_2023</strain>
    </source>
</reference>
<name>A0ACC2NH18_9HYME</name>
<evidence type="ECO:0000313" key="2">
    <source>
        <dbReference type="Proteomes" id="UP001239111"/>
    </source>
</evidence>